<sequence length="703" mass="79556">MSDHDFVNLSVAYTKYKAACLQQGSDPITFAAFVKNHRDFVQPSTSSSVSHVQPSTSSCFSQVASSSSSPINTSNLIGAPSCSFSNSLPANLYSRVGFRDKSLRNARMASTTPTISLPVSSITVELFLLGGPNWCETKPIDVEKLAIRKLYKARREIKLSLNFNAIETATTIRKAYQGLLKEDSQFVMYKCEGNSKRLQNFDHDPSTPYVNALRLKKFTGVVYLVPTDYLEVFPDECLNNDDGEEYFWCRYCYGDIEHNVEDCPRPPLTASTESDVADTVEVARENAEIDVCCQENSETNESASRVLDPIDITEDNQENEDETSPILLPDTVTNADQREKCLQAAELRRSSLVNLPIKTALLDEDDGAYEIGYGQEYIIAMRLITDHKAEMMMFTDEKAYDNPDGCGNVIEVRENNITEDFDYAIQTPYFDKNVRKPIVIRTFYNPQENGVDRRTREVKDYGGPKIAAVTMMLDQFVYPRLKQLSSSGKVISPVFGMSPDDWKRDLITSGKIAAIGVIQCHVCPFWVLQAYDRIMNSPDGKVHPFVIGLHMLEANKILDNHACRAAFIRLKANTELIMDSLDWDYEVSELFFLRDQERKNKSWFRSYLEKIENGKGGQPDVTLQAVYCFLTGSFHVPINWRENQLKVIFRHPNSRREMEGIHPQVKTCPAMAELTFPIAADENTLAELWNQAVASIRYGFTRI</sequence>
<protein>
    <submittedName>
        <fullName evidence="1">Uncharacterized protein</fullName>
    </submittedName>
</protein>
<keyword evidence="2" id="KW-1185">Reference proteome</keyword>
<organism evidence="1 2">
    <name type="scientific">Daphnia pulex</name>
    <name type="common">Water flea</name>
    <dbReference type="NCBI Taxonomy" id="6669"/>
    <lineage>
        <taxon>Eukaryota</taxon>
        <taxon>Metazoa</taxon>
        <taxon>Ecdysozoa</taxon>
        <taxon>Arthropoda</taxon>
        <taxon>Crustacea</taxon>
        <taxon>Branchiopoda</taxon>
        <taxon>Diplostraca</taxon>
        <taxon>Cladocera</taxon>
        <taxon>Anomopoda</taxon>
        <taxon>Daphniidae</taxon>
        <taxon>Daphnia</taxon>
    </lineage>
</organism>
<evidence type="ECO:0000313" key="2">
    <source>
        <dbReference type="Proteomes" id="UP000000305"/>
    </source>
</evidence>
<dbReference type="OrthoDB" id="10473138at2759"/>
<dbReference type="HOGENOM" id="CLU_392458_0_0_1"/>
<accession>E9GQ62</accession>
<reference evidence="1 2" key="1">
    <citation type="journal article" date="2011" name="Science">
        <title>The ecoresponsive genome of Daphnia pulex.</title>
        <authorList>
            <person name="Colbourne J.K."/>
            <person name="Pfrender M.E."/>
            <person name="Gilbert D."/>
            <person name="Thomas W.K."/>
            <person name="Tucker A."/>
            <person name="Oakley T.H."/>
            <person name="Tokishita S."/>
            <person name="Aerts A."/>
            <person name="Arnold G.J."/>
            <person name="Basu M.K."/>
            <person name="Bauer D.J."/>
            <person name="Caceres C.E."/>
            <person name="Carmel L."/>
            <person name="Casola C."/>
            <person name="Choi J.H."/>
            <person name="Detter J.C."/>
            <person name="Dong Q."/>
            <person name="Dusheyko S."/>
            <person name="Eads B.D."/>
            <person name="Frohlich T."/>
            <person name="Geiler-Samerotte K.A."/>
            <person name="Gerlach D."/>
            <person name="Hatcher P."/>
            <person name="Jogdeo S."/>
            <person name="Krijgsveld J."/>
            <person name="Kriventseva E.V."/>
            <person name="Kultz D."/>
            <person name="Laforsch C."/>
            <person name="Lindquist E."/>
            <person name="Lopez J."/>
            <person name="Manak J.R."/>
            <person name="Muller J."/>
            <person name="Pangilinan J."/>
            <person name="Patwardhan R.P."/>
            <person name="Pitluck S."/>
            <person name="Pritham E.J."/>
            <person name="Rechtsteiner A."/>
            <person name="Rho M."/>
            <person name="Rogozin I.B."/>
            <person name="Sakarya O."/>
            <person name="Salamov A."/>
            <person name="Schaack S."/>
            <person name="Shapiro H."/>
            <person name="Shiga Y."/>
            <person name="Skalitzky C."/>
            <person name="Smith Z."/>
            <person name="Souvorov A."/>
            <person name="Sung W."/>
            <person name="Tang Z."/>
            <person name="Tsuchiya D."/>
            <person name="Tu H."/>
            <person name="Vos H."/>
            <person name="Wang M."/>
            <person name="Wolf Y.I."/>
            <person name="Yamagata H."/>
            <person name="Yamada T."/>
            <person name="Ye Y."/>
            <person name="Shaw J.R."/>
            <person name="Andrews J."/>
            <person name="Crease T.J."/>
            <person name="Tang H."/>
            <person name="Lucas S.M."/>
            <person name="Robertson H.M."/>
            <person name="Bork P."/>
            <person name="Koonin E.V."/>
            <person name="Zdobnov E.M."/>
            <person name="Grigoriev I.V."/>
            <person name="Lynch M."/>
            <person name="Boore J.L."/>
        </authorList>
    </citation>
    <scope>NUCLEOTIDE SEQUENCE [LARGE SCALE GENOMIC DNA]</scope>
</reference>
<dbReference type="AlphaFoldDB" id="E9GQ62"/>
<dbReference type="EMBL" id="GL732558">
    <property type="protein sequence ID" value="EFX78218.1"/>
    <property type="molecule type" value="Genomic_DNA"/>
</dbReference>
<proteinExistence type="predicted"/>
<name>E9GQ62_DAPPU</name>
<dbReference type="KEGG" id="dpx:DAPPUDRAFT_320753"/>
<gene>
    <name evidence="1" type="ORF">DAPPUDRAFT_320753</name>
</gene>
<dbReference type="Proteomes" id="UP000000305">
    <property type="component" value="Unassembled WGS sequence"/>
</dbReference>
<dbReference type="InParanoid" id="E9GQ62"/>
<evidence type="ECO:0000313" key="1">
    <source>
        <dbReference type="EMBL" id="EFX78218.1"/>
    </source>
</evidence>